<name>A0A0G1XXY6_9BACT</name>
<sequence length="79" mass="8826">MEAFLSDPLFFVGVAFGLAATIAFIIFASGFFPGLPHLFTLSGNADSLPGHRMRAMWGLMLLIFIFVAWELVRWLAGWF</sequence>
<feature type="transmembrane region" description="Helical" evidence="1">
    <location>
        <begin position="55"/>
        <end position="76"/>
    </location>
</feature>
<evidence type="ECO:0000256" key="1">
    <source>
        <dbReference type="SAM" id="Phobius"/>
    </source>
</evidence>
<proteinExistence type="predicted"/>
<accession>A0A0G1XXY6</accession>
<organism evidence="2 3">
    <name type="scientific">Candidatus Adlerbacteria bacterium GW2011_GWA1_54_10</name>
    <dbReference type="NCBI Taxonomy" id="1618605"/>
    <lineage>
        <taxon>Bacteria</taxon>
        <taxon>Candidatus Adleribacteriota</taxon>
    </lineage>
</organism>
<gene>
    <name evidence="2" type="ORF">UY83_C0002G0023</name>
</gene>
<protein>
    <submittedName>
        <fullName evidence="2">Uncharacterized protein</fullName>
    </submittedName>
</protein>
<dbReference type="AlphaFoldDB" id="A0A0G1XXY6"/>
<dbReference type="EMBL" id="LCRO01000002">
    <property type="protein sequence ID" value="KKW35866.1"/>
    <property type="molecule type" value="Genomic_DNA"/>
</dbReference>
<dbReference type="Proteomes" id="UP000034740">
    <property type="component" value="Unassembled WGS sequence"/>
</dbReference>
<evidence type="ECO:0000313" key="2">
    <source>
        <dbReference type="EMBL" id="KKW35866.1"/>
    </source>
</evidence>
<keyword evidence="1" id="KW-1133">Transmembrane helix</keyword>
<feature type="transmembrane region" description="Helical" evidence="1">
    <location>
        <begin position="9"/>
        <end position="35"/>
    </location>
</feature>
<comment type="caution">
    <text evidence="2">The sequence shown here is derived from an EMBL/GenBank/DDBJ whole genome shotgun (WGS) entry which is preliminary data.</text>
</comment>
<evidence type="ECO:0000313" key="3">
    <source>
        <dbReference type="Proteomes" id="UP000034740"/>
    </source>
</evidence>
<keyword evidence="1" id="KW-0472">Membrane</keyword>
<keyword evidence="1" id="KW-0812">Transmembrane</keyword>
<reference evidence="2 3" key="1">
    <citation type="journal article" date="2015" name="Nature">
        <title>rRNA introns, odd ribosomes, and small enigmatic genomes across a large radiation of phyla.</title>
        <authorList>
            <person name="Brown C.T."/>
            <person name="Hug L.A."/>
            <person name="Thomas B.C."/>
            <person name="Sharon I."/>
            <person name="Castelle C.J."/>
            <person name="Singh A."/>
            <person name="Wilkins M.J."/>
            <person name="Williams K.H."/>
            <person name="Banfield J.F."/>
        </authorList>
    </citation>
    <scope>NUCLEOTIDE SEQUENCE [LARGE SCALE GENOMIC DNA]</scope>
</reference>